<dbReference type="InterPro" id="IPR050312">
    <property type="entry name" value="IolE/XylAMocC-like"/>
</dbReference>
<dbReference type="GO" id="GO:0016853">
    <property type="term" value="F:isomerase activity"/>
    <property type="evidence" value="ECO:0007669"/>
    <property type="project" value="UniProtKB-KW"/>
</dbReference>
<dbReference type="RefSeq" id="WP_016241345.1">
    <property type="nucleotide sequence ID" value="NZ_AP027829.1"/>
</dbReference>
<dbReference type="Pfam" id="PF01261">
    <property type="entry name" value="AP_endonuc_2"/>
    <property type="match status" value="1"/>
</dbReference>
<dbReference type="EMBL" id="AB812067">
    <property type="protein sequence ID" value="BAQ01833.1"/>
    <property type="molecule type" value="Genomic_DNA"/>
</dbReference>
<dbReference type="InterPro" id="IPR013022">
    <property type="entry name" value="Xyl_isomerase-like_TIM-brl"/>
</dbReference>
<dbReference type="PANTHER" id="PTHR12110:SF21">
    <property type="entry name" value="XYLOSE ISOMERASE-LIKE TIM BARREL DOMAIN-CONTAINING PROTEIN"/>
    <property type="match status" value="1"/>
</dbReference>
<accession>A0A0A8J748</accession>
<evidence type="ECO:0000259" key="1">
    <source>
        <dbReference type="Pfam" id="PF01261"/>
    </source>
</evidence>
<proteinExistence type="predicted"/>
<feature type="domain" description="Xylose isomerase-like TIM barrel" evidence="1">
    <location>
        <begin position="23"/>
        <end position="227"/>
    </location>
</feature>
<dbReference type="InterPro" id="IPR036237">
    <property type="entry name" value="Xyl_isomerase-like_sf"/>
</dbReference>
<keyword evidence="3" id="KW-0413">Isomerase</keyword>
<organism evidence="3">
    <name type="scientific">Escherichia coli</name>
    <dbReference type="NCBI Taxonomy" id="562"/>
    <lineage>
        <taxon>Bacteria</taxon>
        <taxon>Pseudomonadati</taxon>
        <taxon>Pseudomonadota</taxon>
        <taxon>Gammaproteobacteria</taxon>
        <taxon>Enterobacterales</taxon>
        <taxon>Enterobacteriaceae</taxon>
        <taxon>Escherichia</taxon>
    </lineage>
</organism>
<reference evidence="3" key="1">
    <citation type="journal article" date="2014" name="DNA Res.">
        <title>A complete view of the genetic diversity of the Escherichia coli O-antigen biosynthesis gene cluster.</title>
        <authorList>
            <person name="Iguchi A."/>
            <person name="Iyoda S."/>
            <person name="Kikuchi T."/>
            <person name="Ogura Y."/>
            <person name="Katsura K."/>
            <person name="Ohnishi M."/>
            <person name="Hayashi T."/>
            <person name="Thomson N.R."/>
        </authorList>
    </citation>
    <scope>NUCLEOTIDE SEQUENCE</scope>
    <source>
        <strain evidence="3">10B-1</strain>
        <strain evidence="2">H510a</strain>
    </source>
</reference>
<dbReference type="SUPFAM" id="SSF51658">
    <property type="entry name" value="Xylose isomerase-like"/>
    <property type="match status" value="1"/>
</dbReference>
<dbReference type="Gene3D" id="3.20.20.150">
    <property type="entry name" value="Divalent-metal-dependent TIM barrel enzymes"/>
    <property type="match status" value="1"/>
</dbReference>
<dbReference type="EMBL" id="AB812046">
    <property type="protein sequence ID" value="BAQ01480.1"/>
    <property type="molecule type" value="Genomic_DNA"/>
</dbReference>
<sequence>MRVSISNLAWEVTEDVEVANLLSAFNIDAIDIAPGKYFPEPTNATIADIQTVKEWWQERGIDIIGMQALLFGTTGLNVFGSKSVQKKLLNHLVAVCRIGAGLGATRLVFGSPKNRDCSGLSVSQVQNISQKFFRQLGDIAADHGVIVCLEPNPSVYGANFMTTSFETCRVVHEIDHPAIKMQLDTGAVIINQEDVSDVVTQAKDVIGHVHISEAQLAPPGDSYFRHDDIAAVILSQLPAHTATIEMLATRNEPHLVSIRRALQVVTSLYR</sequence>
<dbReference type="PANTHER" id="PTHR12110">
    <property type="entry name" value="HYDROXYPYRUVATE ISOMERASE"/>
    <property type="match status" value="1"/>
</dbReference>
<name>A0A0A8J748_ECOLX</name>
<protein>
    <submittedName>
        <fullName evidence="3">Putative xylose isomerase</fullName>
    </submittedName>
</protein>
<dbReference type="AlphaFoldDB" id="A0A0A8J748"/>
<evidence type="ECO:0000313" key="2">
    <source>
        <dbReference type="EMBL" id="BAQ01480.1"/>
    </source>
</evidence>
<evidence type="ECO:0000313" key="3">
    <source>
        <dbReference type="EMBL" id="BAQ01833.1"/>
    </source>
</evidence>
<dbReference type="PATRIC" id="fig|562.7440.peg.1661"/>